<dbReference type="AlphaFoldDB" id="A0A2N6QHB7"/>
<dbReference type="STRING" id="170573.GCA_001076995_01677"/>
<organism evidence="1 2">
    <name type="scientific">Staphylococcus pettenkoferi</name>
    <dbReference type="NCBI Taxonomy" id="170573"/>
    <lineage>
        <taxon>Bacteria</taxon>
        <taxon>Bacillati</taxon>
        <taxon>Bacillota</taxon>
        <taxon>Bacilli</taxon>
        <taxon>Bacillales</taxon>
        <taxon>Staphylococcaceae</taxon>
        <taxon>Staphylococcus</taxon>
    </lineage>
</organism>
<proteinExistence type="predicted"/>
<sequence length="177" mass="20441">MLMTQLYEIYLENDETVFTVGSIVAETEELYIVESLDETGRLDSFQLRPKTKVERLVSASAYLELMEFNKSYNVENGSYNPLGLEVNYDDYSDLENAWYQMRNSGDIYTIVTSTHEEVLVGSVKDIFEKDIVIAAIDFEDFTQTEAPIDKNDIIAIDILSYENVLLQKFLNRSRKIE</sequence>
<name>A0A2N6QHB7_9STAP</name>
<accession>A0A2N6QHB7</accession>
<reference evidence="1 2" key="1">
    <citation type="submission" date="2017-09" db="EMBL/GenBank/DDBJ databases">
        <title>Bacterial strain isolated from the female urinary microbiota.</title>
        <authorList>
            <person name="Thomas-White K."/>
            <person name="Kumar N."/>
            <person name="Forster S."/>
            <person name="Putonti C."/>
            <person name="Lawley T."/>
            <person name="Wolfe A.J."/>
        </authorList>
    </citation>
    <scope>NUCLEOTIDE SEQUENCE [LARGE SCALE GENOMIC DNA]</scope>
    <source>
        <strain evidence="1 2">UMB0834</strain>
    </source>
</reference>
<evidence type="ECO:0000313" key="2">
    <source>
        <dbReference type="Proteomes" id="UP000235748"/>
    </source>
</evidence>
<dbReference type="EMBL" id="PNGG01000003">
    <property type="protein sequence ID" value="PMC18982.1"/>
    <property type="molecule type" value="Genomic_DNA"/>
</dbReference>
<dbReference type="Proteomes" id="UP000235748">
    <property type="component" value="Unassembled WGS sequence"/>
</dbReference>
<protein>
    <submittedName>
        <fullName evidence="1">Uncharacterized protein</fullName>
    </submittedName>
</protein>
<comment type="caution">
    <text evidence="1">The sequence shown here is derived from an EMBL/GenBank/DDBJ whole genome shotgun (WGS) entry which is preliminary data.</text>
</comment>
<evidence type="ECO:0000313" key="1">
    <source>
        <dbReference type="EMBL" id="PMC18982.1"/>
    </source>
</evidence>
<gene>
    <name evidence="1" type="ORF">CJ235_06860</name>
</gene>